<dbReference type="SFLD" id="SFLDS00003">
    <property type="entry name" value="Haloacid_Dehalogenase"/>
    <property type="match status" value="1"/>
</dbReference>
<sequence length="222" mass="24967">MRQLADYDVYIFDCDGVILDSNQLKIDAMHNALSALITDNVKVEACVDYFRNNFGRSRFHHVDIFIEQFLLLDGNKAQQIKQSILDAYSIQCKSLYLKAELTPGFIDFITQIEGPKFVASGSEQQELRDVFNSRGLDSYFEGIYGSPAKKSDLVTDILKFTNCSNAIMFGDAISDLEAAKINKIDFVAYTPFSNVIEALVEASSASGFEVIEVWPRIDEKKI</sequence>
<dbReference type="GO" id="GO:0006281">
    <property type="term" value="P:DNA repair"/>
    <property type="evidence" value="ECO:0007669"/>
    <property type="project" value="TreeGrafter"/>
</dbReference>
<dbReference type="InterPro" id="IPR023214">
    <property type="entry name" value="HAD_sf"/>
</dbReference>
<reference evidence="1" key="1">
    <citation type="journal article" date="2015" name="Nature">
        <title>Complex archaea that bridge the gap between prokaryotes and eukaryotes.</title>
        <authorList>
            <person name="Spang A."/>
            <person name="Saw J.H."/>
            <person name="Jorgensen S.L."/>
            <person name="Zaremba-Niedzwiedzka K."/>
            <person name="Martijn J."/>
            <person name="Lind A.E."/>
            <person name="van Eijk R."/>
            <person name="Schleper C."/>
            <person name="Guy L."/>
            <person name="Ettema T.J."/>
        </authorList>
    </citation>
    <scope>NUCLEOTIDE SEQUENCE</scope>
</reference>
<accession>A0A0F9U5X2</accession>
<dbReference type="Gene3D" id="1.10.150.240">
    <property type="entry name" value="Putative phosphatase, domain 2"/>
    <property type="match status" value="1"/>
</dbReference>
<dbReference type="AlphaFoldDB" id="A0A0F9U5X2"/>
<evidence type="ECO:0008006" key="2">
    <source>
        <dbReference type="Google" id="ProtNLM"/>
    </source>
</evidence>
<dbReference type="InterPro" id="IPR023198">
    <property type="entry name" value="PGP-like_dom2"/>
</dbReference>
<evidence type="ECO:0000313" key="1">
    <source>
        <dbReference type="EMBL" id="KKN82697.1"/>
    </source>
</evidence>
<organism evidence="1">
    <name type="scientific">marine sediment metagenome</name>
    <dbReference type="NCBI Taxonomy" id="412755"/>
    <lineage>
        <taxon>unclassified sequences</taxon>
        <taxon>metagenomes</taxon>
        <taxon>ecological metagenomes</taxon>
    </lineage>
</organism>
<dbReference type="SUPFAM" id="SSF56784">
    <property type="entry name" value="HAD-like"/>
    <property type="match status" value="1"/>
</dbReference>
<dbReference type="Gene3D" id="3.40.50.1000">
    <property type="entry name" value="HAD superfamily/HAD-like"/>
    <property type="match status" value="1"/>
</dbReference>
<dbReference type="PANTHER" id="PTHR43434:SF1">
    <property type="entry name" value="PHOSPHOGLYCOLATE PHOSPHATASE"/>
    <property type="match status" value="1"/>
</dbReference>
<dbReference type="Pfam" id="PF13419">
    <property type="entry name" value="HAD_2"/>
    <property type="match status" value="1"/>
</dbReference>
<gene>
    <name evidence="1" type="ORF">LCGC14_0306550</name>
</gene>
<dbReference type="InterPro" id="IPR041492">
    <property type="entry name" value="HAD_2"/>
</dbReference>
<dbReference type="PANTHER" id="PTHR43434">
    <property type="entry name" value="PHOSPHOGLYCOLATE PHOSPHATASE"/>
    <property type="match status" value="1"/>
</dbReference>
<dbReference type="CDD" id="cd01427">
    <property type="entry name" value="HAD_like"/>
    <property type="match status" value="1"/>
</dbReference>
<dbReference type="GO" id="GO:0008967">
    <property type="term" value="F:phosphoglycolate phosphatase activity"/>
    <property type="evidence" value="ECO:0007669"/>
    <property type="project" value="TreeGrafter"/>
</dbReference>
<comment type="caution">
    <text evidence="1">The sequence shown here is derived from an EMBL/GenBank/DDBJ whole genome shotgun (WGS) entry which is preliminary data.</text>
</comment>
<protein>
    <recommendedName>
        <fullName evidence="2">Haloacid dehalogenase-like hydrolase</fullName>
    </recommendedName>
</protein>
<dbReference type="EMBL" id="LAZR01000196">
    <property type="protein sequence ID" value="KKN82697.1"/>
    <property type="molecule type" value="Genomic_DNA"/>
</dbReference>
<proteinExistence type="predicted"/>
<dbReference type="GO" id="GO:0005829">
    <property type="term" value="C:cytosol"/>
    <property type="evidence" value="ECO:0007669"/>
    <property type="project" value="TreeGrafter"/>
</dbReference>
<dbReference type="SFLD" id="SFLDG01129">
    <property type="entry name" value="C1.5:_HAD__Beta-PGM__Phosphata"/>
    <property type="match status" value="1"/>
</dbReference>
<name>A0A0F9U5X2_9ZZZZ</name>
<dbReference type="InterPro" id="IPR050155">
    <property type="entry name" value="HAD-like_hydrolase_sf"/>
</dbReference>
<dbReference type="InterPro" id="IPR036412">
    <property type="entry name" value="HAD-like_sf"/>
</dbReference>